<name>A0ABT4VMJ7_9HYPH</name>
<keyword evidence="4" id="KW-1185">Reference proteome</keyword>
<evidence type="ECO:0000313" key="4">
    <source>
        <dbReference type="Proteomes" id="UP001148313"/>
    </source>
</evidence>
<feature type="compositionally biased region" description="Acidic residues" evidence="1">
    <location>
        <begin position="90"/>
        <end position="101"/>
    </location>
</feature>
<accession>A0ABT4VMJ7</accession>
<evidence type="ECO:0000259" key="2">
    <source>
        <dbReference type="SMART" id="SM00959"/>
    </source>
</evidence>
<dbReference type="InterPro" id="IPR011112">
    <property type="entry name" value="Rho-like_N"/>
</dbReference>
<proteinExistence type="predicted"/>
<dbReference type="RefSeq" id="WP_271089654.1">
    <property type="nucleotide sequence ID" value="NZ_JAPJZH010000006.1"/>
</dbReference>
<feature type="compositionally biased region" description="Acidic residues" evidence="1">
    <location>
        <begin position="53"/>
        <end position="74"/>
    </location>
</feature>
<dbReference type="Proteomes" id="UP001148313">
    <property type="component" value="Unassembled WGS sequence"/>
</dbReference>
<evidence type="ECO:0000256" key="1">
    <source>
        <dbReference type="SAM" id="MobiDB-lite"/>
    </source>
</evidence>
<reference evidence="3" key="1">
    <citation type="submission" date="2022-11" db="EMBL/GenBank/DDBJ databases">
        <title>Hoeflea poritis sp. nov., isolated from scleractinian coral Porites lutea.</title>
        <authorList>
            <person name="Zhang G."/>
            <person name="Wei Q."/>
            <person name="Cai L."/>
        </authorList>
    </citation>
    <scope>NUCLEOTIDE SEQUENCE</scope>
    <source>
        <strain evidence="3">E7-10</strain>
    </source>
</reference>
<evidence type="ECO:0000313" key="3">
    <source>
        <dbReference type="EMBL" id="MDA4845946.1"/>
    </source>
</evidence>
<dbReference type="SMART" id="SM00959">
    <property type="entry name" value="Rho_N"/>
    <property type="match status" value="1"/>
</dbReference>
<comment type="caution">
    <text evidence="3">The sequence shown here is derived from an EMBL/GenBank/DDBJ whole genome shotgun (WGS) entry which is preliminary data.</text>
</comment>
<dbReference type="EMBL" id="JAPJZH010000006">
    <property type="protein sequence ID" value="MDA4845946.1"/>
    <property type="molecule type" value="Genomic_DNA"/>
</dbReference>
<dbReference type="Pfam" id="PF07498">
    <property type="entry name" value="Rho_N"/>
    <property type="match status" value="1"/>
</dbReference>
<feature type="domain" description="Rho termination factor-like N-terminal" evidence="2">
    <location>
        <begin position="160"/>
        <end position="200"/>
    </location>
</feature>
<organism evidence="3 4">
    <name type="scientific">Hoeflea poritis</name>
    <dbReference type="NCBI Taxonomy" id="2993659"/>
    <lineage>
        <taxon>Bacteria</taxon>
        <taxon>Pseudomonadati</taxon>
        <taxon>Pseudomonadota</taxon>
        <taxon>Alphaproteobacteria</taxon>
        <taxon>Hyphomicrobiales</taxon>
        <taxon>Rhizobiaceae</taxon>
        <taxon>Hoeflea</taxon>
    </lineage>
</organism>
<gene>
    <name evidence="3" type="ORF">OOZ53_11340</name>
</gene>
<feature type="region of interest" description="Disordered" evidence="1">
    <location>
        <begin position="42"/>
        <end position="114"/>
    </location>
</feature>
<protein>
    <submittedName>
        <fullName evidence="3">Rho termination factor N-terminal domain-containing protein</fullName>
    </submittedName>
</protein>
<feature type="region of interest" description="Disordered" evidence="1">
    <location>
        <begin position="139"/>
        <end position="164"/>
    </location>
</feature>
<sequence length="200" mass="21731">MPGKTYVFERDDQGRFVAKVDDPEHVRLFLCVEHFCLVEDEDAAEDTVAPVIPDDDDEDFHAGDPDPDEGETDPDAPPKAIVPGAATDPEGADTEKEEPDPFEGFTKAQMQAEAASRGIAFKKNQNAFELKKLVLEHDEANKQPAAAEGAGDPQEPAEQDLASLTKKELLAMAKGRGLKVSSRATKDDLVEAILEAEDEE</sequence>